<feature type="transmembrane region" description="Helical" evidence="1">
    <location>
        <begin position="50"/>
        <end position="69"/>
    </location>
</feature>
<proteinExistence type="predicted"/>
<evidence type="ECO:0000313" key="3">
    <source>
        <dbReference type="Proteomes" id="UP001429601"/>
    </source>
</evidence>
<dbReference type="Proteomes" id="UP001429601">
    <property type="component" value="Unassembled WGS sequence"/>
</dbReference>
<organism evidence="2 3">
    <name type="scientific">Luteibacter jiangsuensis</name>
    <dbReference type="NCBI Taxonomy" id="637577"/>
    <lineage>
        <taxon>Bacteria</taxon>
        <taxon>Pseudomonadati</taxon>
        <taxon>Pseudomonadota</taxon>
        <taxon>Gammaproteobacteria</taxon>
        <taxon>Lysobacterales</taxon>
        <taxon>Rhodanobacteraceae</taxon>
        <taxon>Luteibacter</taxon>
    </lineage>
</organism>
<dbReference type="RefSeq" id="WP_167122751.1">
    <property type="nucleotide sequence ID" value="NZ_JAAQQR010000001.1"/>
</dbReference>
<keyword evidence="3" id="KW-1185">Reference proteome</keyword>
<protein>
    <submittedName>
        <fullName evidence="2">Uncharacterized protein</fullName>
    </submittedName>
</protein>
<evidence type="ECO:0000256" key="1">
    <source>
        <dbReference type="SAM" id="Phobius"/>
    </source>
</evidence>
<evidence type="ECO:0000313" key="2">
    <source>
        <dbReference type="EMBL" id="NID03755.1"/>
    </source>
</evidence>
<comment type="caution">
    <text evidence="2">The sequence shown here is derived from an EMBL/GenBank/DDBJ whole genome shotgun (WGS) entry which is preliminary data.</text>
</comment>
<dbReference type="EMBL" id="JAAQQR010000001">
    <property type="protein sequence ID" value="NID03755.1"/>
    <property type="molecule type" value="Genomic_DNA"/>
</dbReference>
<reference evidence="2 3" key="1">
    <citation type="journal article" date="2011" name="Curr. Microbiol.">
        <title>Luteibacter jiangsuensis sp. nov.: a methamidophos-degrading bacterium isolated from a methamidophos-manufacturing factory.</title>
        <authorList>
            <person name="Wang L."/>
            <person name="Wang G.L."/>
            <person name="Li S.P."/>
            <person name="Jiang J.D."/>
        </authorList>
    </citation>
    <scope>NUCLEOTIDE SEQUENCE [LARGE SCALE GENOMIC DNA]</scope>
    <source>
        <strain evidence="2 3">CGMCC 1.10133</strain>
    </source>
</reference>
<gene>
    <name evidence="2" type="ORF">HBF26_02585</name>
</gene>
<sequence length="77" mass="8760">MTKGRGYWFGRKRFGWGISPTSWQGWASIAVYCALMISTTKMDFLTAHRVWDVATKVLLTVVLLAIMLAKFDSSKRT</sequence>
<keyword evidence="1" id="KW-0472">Membrane</keyword>
<keyword evidence="1" id="KW-1133">Transmembrane helix</keyword>
<keyword evidence="1" id="KW-0812">Transmembrane</keyword>
<feature type="transmembrane region" description="Helical" evidence="1">
    <location>
        <begin position="21"/>
        <end position="38"/>
    </location>
</feature>
<accession>A0ABX0Q194</accession>
<name>A0ABX0Q194_9GAMM</name>